<dbReference type="AlphaFoldDB" id="L7FFS8"/>
<accession>L7FFS8</accession>
<organism evidence="2 3">
    <name type="scientific">Streptomyces turgidiscabies (strain Car8)</name>
    <dbReference type="NCBI Taxonomy" id="698760"/>
    <lineage>
        <taxon>Bacteria</taxon>
        <taxon>Bacillati</taxon>
        <taxon>Actinomycetota</taxon>
        <taxon>Actinomycetes</taxon>
        <taxon>Kitasatosporales</taxon>
        <taxon>Streptomycetaceae</taxon>
        <taxon>Streptomyces</taxon>
    </lineage>
</organism>
<feature type="compositionally biased region" description="Basic residues" evidence="1">
    <location>
        <begin position="24"/>
        <end position="40"/>
    </location>
</feature>
<evidence type="ECO:0000313" key="3">
    <source>
        <dbReference type="Proteomes" id="UP000010931"/>
    </source>
</evidence>
<feature type="region of interest" description="Disordered" evidence="1">
    <location>
        <begin position="1"/>
        <end position="40"/>
    </location>
</feature>
<evidence type="ECO:0000313" key="2">
    <source>
        <dbReference type="EMBL" id="ELP69936.1"/>
    </source>
</evidence>
<proteinExistence type="predicted"/>
<evidence type="ECO:0000256" key="1">
    <source>
        <dbReference type="SAM" id="MobiDB-lite"/>
    </source>
</evidence>
<feature type="compositionally biased region" description="Basic residues" evidence="1">
    <location>
        <begin position="1"/>
        <end position="10"/>
    </location>
</feature>
<keyword evidence="3" id="KW-1185">Reference proteome</keyword>
<sequence>MNSARRRRVRQGHDITKPGTKSAHAAHPHLNHRKPSVTSV</sequence>
<dbReference type="EMBL" id="AEJB01000116">
    <property type="protein sequence ID" value="ELP69936.1"/>
    <property type="molecule type" value="Genomic_DNA"/>
</dbReference>
<comment type="caution">
    <text evidence="2">The sequence shown here is derived from an EMBL/GenBank/DDBJ whole genome shotgun (WGS) entry which is preliminary data.</text>
</comment>
<protein>
    <submittedName>
        <fullName evidence="2">Uncharacterized protein</fullName>
    </submittedName>
</protein>
<reference evidence="2 3" key="1">
    <citation type="journal article" date="2011" name="Plasmid">
        <title>Streptomyces turgidiscabies Car8 contains a modular pathogenicity island that shares virulence genes with other actinobacterial plant pathogens.</title>
        <authorList>
            <person name="Huguet-Tapia J.C."/>
            <person name="Badger J.H."/>
            <person name="Loria R."/>
            <person name="Pettis G.S."/>
        </authorList>
    </citation>
    <scope>NUCLEOTIDE SEQUENCE [LARGE SCALE GENOMIC DNA]</scope>
    <source>
        <strain evidence="2 3">Car8</strain>
    </source>
</reference>
<gene>
    <name evidence="2" type="ORF">STRTUCAR8_00369</name>
</gene>
<name>L7FFS8_STRT8</name>
<dbReference type="Proteomes" id="UP000010931">
    <property type="component" value="Unassembled WGS sequence"/>
</dbReference>